<gene>
    <name evidence="3" type="ORF">C8D77_1307</name>
</gene>
<reference evidence="3 4" key="1">
    <citation type="submission" date="2018-05" db="EMBL/GenBank/DDBJ databases">
        <title>Genomic Encyclopedia of Type Strains, Phase IV (KMG-IV): sequencing the most valuable type-strain genomes for metagenomic binning, comparative biology and taxonomic classification.</title>
        <authorList>
            <person name="Goeker M."/>
        </authorList>
    </citation>
    <scope>NUCLEOTIDE SEQUENCE [LARGE SCALE GENOMIC DNA]</scope>
    <source>
        <strain evidence="3 4">DSM 2626</strain>
    </source>
</reference>
<accession>A0A8E2W7C1</accession>
<dbReference type="FunFam" id="3.40.50.720:FF:000084">
    <property type="entry name" value="Short-chain dehydrogenase reductase"/>
    <property type="match status" value="1"/>
</dbReference>
<dbReference type="Proteomes" id="UP000245631">
    <property type="component" value="Unassembled WGS sequence"/>
</dbReference>
<dbReference type="SUPFAM" id="SSF51735">
    <property type="entry name" value="NAD(P)-binding Rossmann-fold domains"/>
    <property type="match status" value="1"/>
</dbReference>
<sequence>MSGSEKRSEVAVVTGAAQGIGRAICEVMARTGYAVCGLDRAFTDNNEEWEVRLTRFGARDAAAFPFDLNKIETHSETVSRIAERFGAVDILINNAGIGSPKRGDMLDLTPENYDATLGVNLRGTFFLTQAAARWMLNNGAKNGVNRSIVFVSSAGAEIASLERAEYCISKAALPMLTKLFALRMSAAGVNVFEVRPGIVRTAMTSAVAAKYDVAISEGIVPAGRWAEPDDIADAINALVSGAFRFATGSHVFIDGGLSIQRL</sequence>
<protein>
    <submittedName>
        <fullName evidence="3">NAD(P)-dependent dehydrogenase (Short-subunit alcohol dehydrogenase family)</fullName>
    </submittedName>
</protein>
<evidence type="ECO:0000313" key="4">
    <source>
        <dbReference type="Proteomes" id="UP000245631"/>
    </source>
</evidence>
<dbReference type="Pfam" id="PF13561">
    <property type="entry name" value="adh_short_C2"/>
    <property type="match status" value="1"/>
</dbReference>
<dbReference type="Gene3D" id="3.40.50.720">
    <property type="entry name" value="NAD(P)-binding Rossmann-like Domain"/>
    <property type="match status" value="1"/>
</dbReference>
<dbReference type="RefSeq" id="WP_109672747.1">
    <property type="nucleotide sequence ID" value="NZ_QGGH01000030.1"/>
</dbReference>
<evidence type="ECO:0000256" key="2">
    <source>
        <dbReference type="ARBA" id="ARBA00023002"/>
    </source>
</evidence>
<dbReference type="PRINTS" id="PR00081">
    <property type="entry name" value="GDHRDH"/>
</dbReference>
<name>A0A8E2W7C1_RHILI</name>
<evidence type="ECO:0000256" key="1">
    <source>
        <dbReference type="ARBA" id="ARBA00006484"/>
    </source>
</evidence>
<dbReference type="PRINTS" id="PR00080">
    <property type="entry name" value="SDRFAMILY"/>
</dbReference>
<dbReference type="InterPro" id="IPR002347">
    <property type="entry name" value="SDR_fam"/>
</dbReference>
<dbReference type="EMBL" id="QGGH01000030">
    <property type="protein sequence ID" value="PWJ84726.1"/>
    <property type="molecule type" value="Genomic_DNA"/>
</dbReference>
<dbReference type="PROSITE" id="PS00061">
    <property type="entry name" value="ADH_SHORT"/>
    <property type="match status" value="1"/>
</dbReference>
<dbReference type="PANTHER" id="PTHR42760">
    <property type="entry name" value="SHORT-CHAIN DEHYDROGENASES/REDUCTASES FAMILY MEMBER"/>
    <property type="match status" value="1"/>
</dbReference>
<organism evidence="3 4">
    <name type="scientific">Rhizobium loti</name>
    <name type="common">Mesorhizobium loti</name>
    <dbReference type="NCBI Taxonomy" id="381"/>
    <lineage>
        <taxon>Bacteria</taxon>
        <taxon>Pseudomonadati</taxon>
        <taxon>Pseudomonadota</taxon>
        <taxon>Alphaproteobacteria</taxon>
        <taxon>Hyphomicrobiales</taxon>
        <taxon>Phyllobacteriaceae</taxon>
        <taxon>Mesorhizobium</taxon>
    </lineage>
</organism>
<evidence type="ECO:0000313" key="3">
    <source>
        <dbReference type="EMBL" id="PWJ84726.1"/>
    </source>
</evidence>
<keyword evidence="2" id="KW-0560">Oxidoreductase</keyword>
<dbReference type="GO" id="GO:0016616">
    <property type="term" value="F:oxidoreductase activity, acting on the CH-OH group of donors, NAD or NADP as acceptor"/>
    <property type="evidence" value="ECO:0007669"/>
    <property type="project" value="TreeGrafter"/>
</dbReference>
<dbReference type="AlphaFoldDB" id="A0A8E2W7C1"/>
<proteinExistence type="inferred from homology"/>
<comment type="similarity">
    <text evidence="1">Belongs to the short-chain dehydrogenases/reductases (SDR) family.</text>
</comment>
<dbReference type="InterPro" id="IPR036291">
    <property type="entry name" value="NAD(P)-bd_dom_sf"/>
</dbReference>
<dbReference type="PANTHER" id="PTHR42760:SF115">
    <property type="entry name" value="3-OXOACYL-[ACYL-CARRIER-PROTEIN] REDUCTASE FABG"/>
    <property type="match status" value="1"/>
</dbReference>
<comment type="caution">
    <text evidence="3">The sequence shown here is derived from an EMBL/GenBank/DDBJ whole genome shotgun (WGS) entry which is preliminary data.</text>
</comment>
<dbReference type="NCBIfam" id="NF009386">
    <property type="entry name" value="PRK12745.1"/>
    <property type="match status" value="1"/>
</dbReference>
<dbReference type="InterPro" id="IPR020904">
    <property type="entry name" value="Sc_DH/Rdtase_CS"/>
</dbReference>
<dbReference type="GeneID" id="61056433"/>